<keyword evidence="5 6" id="KW-0472">Membrane</keyword>
<dbReference type="OrthoDB" id="9781780at2"/>
<feature type="transmembrane region" description="Helical" evidence="6">
    <location>
        <begin position="591"/>
        <end position="610"/>
    </location>
</feature>
<gene>
    <name evidence="8" type="ORF">ERS852523_03796</name>
</gene>
<evidence type="ECO:0000256" key="5">
    <source>
        <dbReference type="ARBA" id="ARBA00023136"/>
    </source>
</evidence>
<dbReference type="GeneID" id="61926000"/>
<protein>
    <submittedName>
        <fullName evidence="8">FtsX-like permease family</fullName>
    </submittedName>
</protein>
<feature type="transmembrane region" description="Helical" evidence="6">
    <location>
        <begin position="105"/>
        <end position="132"/>
    </location>
</feature>
<evidence type="ECO:0000256" key="1">
    <source>
        <dbReference type="ARBA" id="ARBA00004651"/>
    </source>
</evidence>
<keyword evidence="3 6" id="KW-0812">Transmembrane</keyword>
<dbReference type="GO" id="GO:0005886">
    <property type="term" value="C:plasma membrane"/>
    <property type="evidence" value="ECO:0007669"/>
    <property type="project" value="UniProtKB-SubCell"/>
</dbReference>
<dbReference type="InterPro" id="IPR052536">
    <property type="entry name" value="ABC-4_Integral_Memb_Prot"/>
</dbReference>
<organism evidence="8 9">
    <name type="scientific">Blautia wexlerae</name>
    <dbReference type="NCBI Taxonomy" id="418240"/>
    <lineage>
        <taxon>Bacteria</taxon>
        <taxon>Bacillati</taxon>
        <taxon>Bacillota</taxon>
        <taxon>Clostridia</taxon>
        <taxon>Lachnospirales</taxon>
        <taxon>Lachnospiraceae</taxon>
        <taxon>Blautia</taxon>
    </lineage>
</organism>
<name>A0A174T822_9FIRM</name>
<evidence type="ECO:0000313" key="8">
    <source>
        <dbReference type="EMBL" id="CUQ05932.1"/>
    </source>
</evidence>
<feature type="transmembrane region" description="Helical" evidence="6">
    <location>
        <begin position="678"/>
        <end position="700"/>
    </location>
</feature>
<evidence type="ECO:0000256" key="4">
    <source>
        <dbReference type="ARBA" id="ARBA00022989"/>
    </source>
</evidence>
<feature type="transmembrane region" description="Helical" evidence="6">
    <location>
        <begin position="289"/>
        <end position="306"/>
    </location>
</feature>
<feature type="transmembrane region" description="Helical" evidence="6">
    <location>
        <begin position="203"/>
        <end position="224"/>
    </location>
</feature>
<feature type="transmembrane region" description="Helical" evidence="6">
    <location>
        <begin position="57"/>
        <end position="80"/>
    </location>
</feature>
<dbReference type="InterPro" id="IPR003838">
    <property type="entry name" value="ABC3_permease_C"/>
</dbReference>
<feature type="domain" description="ABC3 transporter permease C-terminal" evidence="7">
    <location>
        <begin position="593"/>
        <end position="703"/>
    </location>
</feature>
<accession>A0A174T822</accession>
<comment type="subcellular location">
    <subcellularLocation>
        <location evidence="1">Cell membrane</location>
        <topology evidence="1">Multi-pass membrane protein</topology>
    </subcellularLocation>
</comment>
<evidence type="ECO:0000256" key="3">
    <source>
        <dbReference type="ARBA" id="ARBA00022692"/>
    </source>
</evidence>
<reference evidence="8 9" key="1">
    <citation type="submission" date="2015-09" db="EMBL/GenBank/DDBJ databases">
        <authorList>
            <consortium name="Pathogen Informatics"/>
        </authorList>
    </citation>
    <scope>NUCLEOTIDE SEQUENCE [LARGE SCALE GENOMIC DNA]</scope>
    <source>
        <strain evidence="8 9">2789STDY5834911</strain>
    </source>
</reference>
<feature type="transmembrane region" description="Helical" evidence="6">
    <location>
        <begin position="18"/>
        <end position="37"/>
    </location>
</feature>
<evidence type="ECO:0000256" key="6">
    <source>
        <dbReference type="SAM" id="Phobius"/>
    </source>
</evidence>
<evidence type="ECO:0000259" key="7">
    <source>
        <dbReference type="Pfam" id="PF02687"/>
    </source>
</evidence>
<feature type="domain" description="ABC3 transporter permease C-terminal" evidence="7">
    <location>
        <begin position="65"/>
        <end position="184"/>
    </location>
</feature>
<dbReference type="AlphaFoldDB" id="A0A174T822"/>
<dbReference type="Proteomes" id="UP000095712">
    <property type="component" value="Unassembled WGS sequence"/>
</dbReference>
<dbReference type="EMBL" id="CZAW01000065">
    <property type="protein sequence ID" value="CUQ05932.1"/>
    <property type="molecule type" value="Genomic_DNA"/>
</dbReference>
<dbReference type="PANTHER" id="PTHR46795">
    <property type="entry name" value="ABC TRANSPORTER PERMEASE-RELATED-RELATED"/>
    <property type="match status" value="1"/>
</dbReference>
<feature type="transmembrane region" description="Helical" evidence="6">
    <location>
        <begin position="152"/>
        <end position="182"/>
    </location>
</feature>
<evidence type="ECO:0000256" key="2">
    <source>
        <dbReference type="ARBA" id="ARBA00022475"/>
    </source>
</evidence>
<feature type="transmembrane region" description="Helical" evidence="6">
    <location>
        <begin position="641"/>
        <end position="666"/>
    </location>
</feature>
<sequence>MFFNLTWRNAKRSRSENLIYFLTMITAVAMFYIVLSLGQQDVIRFLSEIESDAVERLLTNLLPTVYLCALLFVFFLVVFANKYQLECRSRELGLYLMFGMTKIKLFIQIMTEGLITSFLALLGGLVCGGFLSEAISLTTARLVGHGIITHQLSFSVSAAIFTSLGFLIIQFVALFVLCGKLFRKELHQLVYGEMAKKQRTGNPYVSFVSFAIGTVILLVAYWIVVEHFMAASGAMLLIAVLLGIIGTILFIRGLARILSIWAASIKHKATRGLYVFTLRQLHENVVNKYISISVASILMMLTIMLITDGSVRIMSYGSELTRGTSVYDFTVMGNDQIVEKYLSNEQIRPYVSNLNRMEIGNIKSTASDGISSPVDWSKFRKQIVQHLPQDVVDPATQEDGMYSFGSDQPAALNLLGLIDTGSSSPYLLPVSSYNRLLDAAGEKQISLGNNEVVYYLNPDFLGNAQDETVTLLNQIAADAQANNEALLSINERPFYLVPSVPMKGLTADENIKIITALIVSDEIYSEFVNSDTCMVYWNFCIPNELVETKGLMLPIMEARDLLKPSGLYYESYLNNFGRQLFYVISGSYTTLYMGFMFLIIACALLALQFLTQMQTTKSRYLTLSILGARREQIKRSINQQVLWYFLLPLILACISGAVGIYAMQLYLYSGAAHLEQSYPLLIAMAVIVVLVMVIYGVAVARTANREIGKLNYKPNS</sequence>
<keyword evidence="4 6" id="KW-1133">Transmembrane helix</keyword>
<proteinExistence type="predicted"/>
<feature type="transmembrane region" description="Helical" evidence="6">
    <location>
        <begin position="230"/>
        <end position="251"/>
    </location>
</feature>
<keyword evidence="2" id="KW-1003">Cell membrane</keyword>
<dbReference type="RefSeq" id="WP_002610354.1">
    <property type="nucleotide sequence ID" value="NZ_CZAW01000065.1"/>
</dbReference>
<evidence type="ECO:0000313" key="9">
    <source>
        <dbReference type="Proteomes" id="UP000095712"/>
    </source>
</evidence>
<dbReference type="PANTHER" id="PTHR46795:SF3">
    <property type="entry name" value="ABC TRANSPORTER PERMEASE"/>
    <property type="match status" value="1"/>
</dbReference>
<dbReference type="Pfam" id="PF02687">
    <property type="entry name" value="FtsX"/>
    <property type="match status" value="2"/>
</dbReference>